<dbReference type="Proteomes" id="UP000789845">
    <property type="component" value="Unassembled WGS sequence"/>
</dbReference>
<feature type="compositionally biased region" description="Basic and acidic residues" evidence="1">
    <location>
        <begin position="60"/>
        <end position="77"/>
    </location>
</feature>
<comment type="caution">
    <text evidence="3">The sequence shown here is derived from an EMBL/GenBank/DDBJ whole genome shotgun (WGS) entry which is preliminary data.</text>
</comment>
<keyword evidence="2" id="KW-0472">Membrane</keyword>
<feature type="compositionally biased region" description="Basic and acidic residues" evidence="1">
    <location>
        <begin position="1"/>
        <end position="14"/>
    </location>
</feature>
<sequence length="234" mass="25980">MASDKKNKDKDKNKEKSHKNKDKNKSKSKNPTESVAPKTAREDTDDKKETLEKATPIVSEVRETIECNGETESKSEAEGIQSSVSTGVTWTGPTYFFTQSNTLPPIDIPPDVQTTILTLPVFTTQTNQRVKIDAFFQLIIGSIITAPSFAYTFNIQLYRNSSSIVSIDVVANGYSKPVSIGVFQELPTLTWTDIPPTIGMQKYEICVRRITLGNENHIDSVSVFTRALNAIVFP</sequence>
<keyword evidence="4" id="KW-1185">Reference proteome</keyword>
<evidence type="ECO:0000313" key="3">
    <source>
        <dbReference type="EMBL" id="CAG9607058.1"/>
    </source>
</evidence>
<feature type="compositionally biased region" description="Basic residues" evidence="1">
    <location>
        <begin position="15"/>
        <end position="28"/>
    </location>
</feature>
<proteinExistence type="predicted"/>
<feature type="transmembrane region" description="Helical" evidence="2">
    <location>
        <begin position="134"/>
        <end position="153"/>
    </location>
</feature>
<dbReference type="EMBL" id="CAKJTG010000004">
    <property type="protein sequence ID" value="CAG9607058.1"/>
    <property type="molecule type" value="Genomic_DNA"/>
</dbReference>
<evidence type="ECO:0000256" key="2">
    <source>
        <dbReference type="SAM" id="Phobius"/>
    </source>
</evidence>
<gene>
    <name evidence="3" type="ORF">NEOCIP111885_00748</name>
</gene>
<dbReference type="AlphaFoldDB" id="A0A9C7G7L8"/>
<keyword evidence="2" id="KW-1133">Transmembrane helix</keyword>
<feature type="region of interest" description="Disordered" evidence="1">
    <location>
        <begin position="1"/>
        <end position="80"/>
    </location>
</feature>
<name>A0A9C7G7L8_9BACI</name>
<protein>
    <submittedName>
        <fullName evidence="3">Uncharacterized protein</fullName>
    </submittedName>
</protein>
<feature type="compositionally biased region" description="Basic and acidic residues" evidence="1">
    <location>
        <begin position="39"/>
        <end position="52"/>
    </location>
</feature>
<organism evidence="3 4">
    <name type="scientific">Pseudoneobacillus rhizosphaerae</name>
    <dbReference type="NCBI Taxonomy" id="2880968"/>
    <lineage>
        <taxon>Bacteria</taxon>
        <taxon>Bacillati</taxon>
        <taxon>Bacillota</taxon>
        <taxon>Bacilli</taxon>
        <taxon>Bacillales</taxon>
        <taxon>Bacillaceae</taxon>
        <taxon>Pseudoneobacillus</taxon>
    </lineage>
</organism>
<reference evidence="3" key="1">
    <citation type="submission" date="2021-10" db="EMBL/GenBank/DDBJ databases">
        <authorList>
            <person name="Criscuolo A."/>
        </authorList>
    </citation>
    <scope>NUCLEOTIDE SEQUENCE</scope>
    <source>
        <strain evidence="3">CIP111885</strain>
    </source>
</reference>
<keyword evidence="2" id="KW-0812">Transmembrane</keyword>
<evidence type="ECO:0000313" key="4">
    <source>
        <dbReference type="Proteomes" id="UP000789845"/>
    </source>
</evidence>
<accession>A0A9C7G7L8</accession>
<evidence type="ECO:0000256" key="1">
    <source>
        <dbReference type="SAM" id="MobiDB-lite"/>
    </source>
</evidence>